<dbReference type="AlphaFoldDB" id="A0A4U5N0F0"/>
<evidence type="ECO:0000313" key="2">
    <source>
        <dbReference type="Proteomes" id="UP000298663"/>
    </source>
</evidence>
<organism evidence="1 2">
    <name type="scientific">Steinernema carpocapsae</name>
    <name type="common">Entomopathogenic nematode</name>
    <dbReference type="NCBI Taxonomy" id="34508"/>
    <lineage>
        <taxon>Eukaryota</taxon>
        <taxon>Metazoa</taxon>
        <taxon>Ecdysozoa</taxon>
        <taxon>Nematoda</taxon>
        <taxon>Chromadorea</taxon>
        <taxon>Rhabditida</taxon>
        <taxon>Tylenchina</taxon>
        <taxon>Panagrolaimomorpha</taxon>
        <taxon>Strongyloidoidea</taxon>
        <taxon>Steinernematidae</taxon>
        <taxon>Steinernema</taxon>
    </lineage>
</organism>
<proteinExistence type="predicted"/>
<dbReference type="Proteomes" id="UP000298663">
    <property type="component" value="Unassembled WGS sequence"/>
</dbReference>
<accession>A0A4U5N0F0</accession>
<keyword evidence="2" id="KW-1185">Reference proteome</keyword>
<sequence length="74" mass="8251">MLQAKRFSPPLRVCSYPCPPRVPGVDSIDFVLSQAQLCFAKLLFLLALVPNVVVLPTERRLLFIGISAVRPLRC</sequence>
<reference evidence="1 2" key="2">
    <citation type="journal article" date="2019" name="G3 (Bethesda)">
        <title>Hybrid Assembly of the Genome of the Entomopathogenic Nematode Steinernema carpocapsae Identifies the X-Chromosome.</title>
        <authorList>
            <person name="Serra L."/>
            <person name="Macchietto M."/>
            <person name="Macias-Munoz A."/>
            <person name="McGill C.J."/>
            <person name="Rodriguez I.M."/>
            <person name="Rodriguez B."/>
            <person name="Murad R."/>
            <person name="Mortazavi A."/>
        </authorList>
    </citation>
    <scope>NUCLEOTIDE SEQUENCE [LARGE SCALE GENOMIC DNA]</scope>
    <source>
        <strain evidence="1 2">ALL</strain>
    </source>
</reference>
<comment type="caution">
    <text evidence="1">The sequence shown here is derived from an EMBL/GenBank/DDBJ whole genome shotgun (WGS) entry which is preliminary data.</text>
</comment>
<dbReference type="EMBL" id="AZBU02000005">
    <property type="protein sequence ID" value="TKR75704.1"/>
    <property type="molecule type" value="Genomic_DNA"/>
</dbReference>
<evidence type="ECO:0000313" key="1">
    <source>
        <dbReference type="EMBL" id="TKR75704.1"/>
    </source>
</evidence>
<protein>
    <submittedName>
        <fullName evidence="1">Uncharacterized protein</fullName>
    </submittedName>
</protein>
<name>A0A4U5N0F0_STECR</name>
<gene>
    <name evidence="1" type="ORF">L596_016957</name>
</gene>
<reference evidence="1 2" key="1">
    <citation type="journal article" date="2015" name="Genome Biol.">
        <title>Comparative genomics of Steinernema reveals deeply conserved gene regulatory networks.</title>
        <authorList>
            <person name="Dillman A.R."/>
            <person name="Macchietto M."/>
            <person name="Porter C.F."/>
            <person name="Rogers A."/>
            <person name="Williams B."/>
            <person name="Antoshechkin I."/>
            <person name="Lee M.M."/>
            <person name="Goodwin Z."/>
            <person name="Lu X."/>
            <person name="Lewis E.E."/>
            <person name="Goodrich-Blair H."/>
            <person name="Stock S.P."/>
            <person name="Adams B.J."/>
            <person name="Sternberg P.W."/>
            <person name="Mortazavi A."/>
        </authorList>
    </citation>
    <scope>NUCLEOTIDE SEQUENCE [LARGE SCALE GENOMIC DNA]</scope>
    <source>
        <strain evidence="1 2">ALL</strain>
    </source>
</reference>